<evidence type="ECO:0000256" key="3">
    <source>
        <dbReference type="ARBA" id="ARBA00022801"/>
    </source>
</evidence>
<dbReference type="GO" id="GO:0016787">
    <property type="term" value="F:hydrolase activity"/>
    <property type="evidence" value="ECO:0007669"/>
    <property type="project" value="UniProtKB-KW"/>
</dbReference>
<keyword evidence="4" id="KW-0460">Magnesium</keyword>
<dbReference type="SUPFAM" id="SSF56784">
    <property type="entry name" value="HAD-like"/>
    <property type="match status" value="1"/>
</dbReference>
<dbReference type="SFLD" id="SFLDG01129">
    <property type="entry name" value="C1.5:_HAD__Beta-PGM__Phosphata"/>
    <property type="match status" value="1"/>
</dbReference>
<dbReference type="PRINTS" id="PR00413">
    <property type="entry name" value="HADHALOGNASE"/>
</dbReference>
<dbReference type="NCBIfam" id="TIGR01509">
    <property type="entry name" value="HAD-SF-IA-v3"/>
    <property type="match status" value="1"/>
</dbReference>
<keyword evidence="6" id="KW-1185">Reference proteome</keyword>
<dbReference type="InterPro" id="IPR006439">
    <property type="entry name" value="HAD-SF_hydro_IA"/>
</dbReference>
<proteinExistence type="predicted"/>
<keyword evidence="3 5" id="KW-0378">Hydrolase</keyword>
<dbReference type="Pfam" id="PF13419">
    <property type="entry name" value="HAD_2"/>
    <property type="match status" value="1"/>
</dbReference>
<evidence type="ECO:0000256" key="4">
    <source>
        <dbReference type="ARBA" id="ARBA00022842"/>
    </source>
</evidence>
<evidence type="ECO:0000256" key="2">
    <source>
        <dbReference type="ARBA" id="ARBA00022723"/>
    </source>
</evidence>
<reference evidence="5 6" key="1">
    <citation type="submission" date="2017-01" db="EMBL/GenBank/DDBJ databases">
        <authorList>
            <person name="Varghese N."/>
            <person name="Submissions S."/>
        </authorList>
    </citation>
    <scope>NUCLEOTIDE SEQUENCE [LARGE SCALE GENOMIC DNA]</scope>
    <source>
        <strain evidence="5 6">ATCC 23464</strain>
    </source>
</reference>
<name>A0ABY1KAZ4_9BACL</name>
<keyword evidence="2" id="KW-0479">Metal-binding</keyword>
<dbReference type="Gene3D" id="3.40.50.1000">
    <property type="entry name" value="HAD superfamily/HAD-like"/>
    <property type="match status" value="1"/>
</dbReference>
<dbReference type="NCBIfam" id="TIGR01549">
    <property type="entry name" value="HAD-SF-IA-v1"/>
    <property type="match status" value="1"/>
</dbReference>
<dbReference type="EMBL" id="FTNK01000017">
    <property type="protein sequence ID" value="SIR52924.1"/>
    <property type="molecule type" value="Genomic_DNA"/>
</dbReference>
<dbReference type="PANTHER" id="PTHR46470">
    <property type="entry name" value="N-ACYLNEURAMINATE-9-PHOSPHATASE"/>
    <property type="match status" value="1"/>
</dbReference>
<gene>
    <name evidence="5" type="ORF">SAMN05421578_11755</name>
</gene>
<comment type="cofactor">
    <cofactor evidence="1">
        <name>Mg(2+)</name>
        <dbReference type="ChEBI" id="CHEBI:18420"/>
    </cofactor>
</comment>
<protein>
    <submittedName>
        <fullName evidence="5">Hydrolase of the HAD superfamily</fullName>
    </submittedName>
</protein>
<dbReference type="InterPro" id="IPR051400">
    <property type="entry name" value="HAD-like_hydrolase"/>
</dbReference>
<dbReference type="Gene3D" id="1.10.150.520">
    <property type="match status" value="1"/>
</dbReference>
<evidence type="ECO:0000313" key="5">
    <source>
        <dbReference type="EMBL" id="SIR52924.1"/>
    </source>
</evidence>
<evidence type="ECO:0000256" key="1">
    <source>
        <dbReference type="ARBA" id="ARBA00001946"/>
    </source>
</evidence>
<dbReference type="RefSeq" id="WP_068592561.1">
    <property type="nucleotide sequence ID" value="NZ_FTNK01000017.1"/>
</dbReference>
<sequence length="223" mass="26328">MLQAIIFDLDGTLLDRDLSLKNFVEHQYDRYDAFHHVEKDVWVQRFIDLDQRGYVWKDRVYQSLIHEFEVKLDWQDLLDDYVEGFQKHCVGFAGMVEMLDFLQEKNLKLGMITNGYEQFQDNNIQAFNISHYFEVILISEREGIRKPDPEIFLRAVNELGVKPEESIYVGDHPNNDIEASLDVGMRSIWKKDEMYNPPVDYTWTIKELSEIRDIVAGLGTQEI</sequence>
<dbReference type="PANTHER" id="PTHR46470:SF2">
    <property type="entry name" value="GLYCERALDEHYDE 3-PHOSPHATE PHOSPHATASE"/>
    <property type="match status" value="1"/>
</dbReference>
<dbReference type="InterPro" id="IPR023214">
    <property type="entry name" value="HAD_sf"/>
</dbReference>
<dbReference type="Proteomes" id="UP000186666">
    <property type="component" value="Unassembled WGS sequence"/>
</dbReference>
<dbReference type="InterPro" id="IPR036412">
    <property type="entry name" value="HAD-like_sf"/>
</dbReference>
<dbReference type="SFLD" id="SFLDS00003">
    <property type="entry name" value="Haloacid_Dehalogenase"/>
    <property type="match status" value="1"/>
</dbReference>
<comment type="caution">
    <text evidence="5">The sequence shown here is derived from an EMBL/GenBank/DDBJ whole genome shotgun (WGS) entry which is preliminary data.</text>
</comment>
<evidence type="ECO:0000313" key="6">
    <source>
        <dbReference type="Proteomes" id="UP000186666"/>
    </source>
</evidence>
<dbReference type="InterPro" id="IPR041492">
    <property type="entry name" value="HAD_2"/>
</dbReference>
<accession>A0ABY1KAZ4</accession>
<organism evidence="5 6">
    <name type="scientific">Paenibacillus macquariensis</name>
    <dbReference type="NCBI Taxonomy" id="948756"/>
    <lineage>
        <taxon>Bacteria</taxon>
        <taxon>Bacillati</taxon>
        <taxon>Bacillota</taxon>
        <taxon>Bacilli</taxon>
        <taxon>Bacillales</taxon>
        <taxon>Paenibacillaceae</taxon>
        <taxon>Paenibacillus</taxon>
    </lineage>
</organism>